<proteinExistence type="predicted"/>
<sequence>MLQPWSLHKLDFLIIPSLIHVPLVIGMVLVLIMFLAIKYSDQILALNVALVGLGNLKAHLTLTKFENSLPLHPSVQRQCRVSILPYTFKSSCNWLMDIKGRIYGQPIPPFRLSSFRHLQVGLRSFEDRPHLSSAGRTLRVFQTSLLRFEFPQVELHKPRQMHRTLLSLDSSVLGEECIIQRIGQIYGCEDYWFISISLYYAVIRTGQAVSLIRLTSIIFEVFYQHLSRLSLLLISERPLRLKSSPDCQRNRSSLTRSSKVLFSRGIQSMNNPE</sequence>
<evidence type="ECO:0000256" key="1">
    <source>
        <dbReference type="SAM" id="Phobius"/>
    </source>
</evidence>
<dbReference type="AlphaFoldDB" id="A0AAN9KVA4"/>
<evidence type="ECO:0000313" key="3">
    <source>
        <dbReference type="Proteomes" id="UP001367508"/>
    </source>
</evidence>
<keyword evidence="1" id="KW-0472">Membrane</keyword>
<comment type="caution">
    <text evidence="2">The sequence shown here is derived from an EMBL/GenBank/DDBJ whole genome shotgun (WGS) entry which is preliminary data.</text>
</comment>
<feature type="transmembrane region" description="Helical" evidence="1">
    <location>
        <begin position="12"/>
        <end position="37"/>
    </location>
</feature>
<dbReference type="Proteomes" id="UP001367508">
    <property type="component" value="Unassembled WGS sequence"/>
</dbReference>
<protein>
    <submittedName>
        <fullName evidence="2">Uncharacterized protein</fullName>
    </submittedName>
</protein>
<keyword evidence="1" id="KW-0812">Transmembrane</keyword>
<dbReference type="EMBL" id="JAYMYQ010000006">
    <property type="protein sequence ID" value="KAK7323911.1"/>
    <property type="molecule type" value="Genomic_DNA"/>
</dbReference>
<accession>A0AAN9KVA4</accession>
<name>A0AAN9KVA4_CANGL</name>
<organism evidence="2 3">
    <name type="scientific">Canavalia gladiata</name>
    <name type="common">Sword bean</name>
    <name type="synonym">Dolichos gladiatus</name>
    <dbReference type="NCBI Taxonomy" id="3824"/>
    <lineage>
        <taxon>Eukaryota</taxon>
        <taxon>Viridiplantae</taxon>
        <taxon>Streptophyta</taxon>
        <taxon>Embryophyta</taxon>
        <taxon>Tracheophyta</taxon>
        <taxon>Spermatophyta</taxon>
        <taxon>Magnoliopsida</taxon>
        <taxon>eudicotyledons</taxon>
        <taxon>Gunneridae</taxon>
        <taxon>Pentapetalae</taxon>
        <taxon>rosids</taxon>
        <taxon>fabids</taxon>
        <taxon>Fabales</taxon>
        <taxon>Fabaceae</taxon>
        <taxon>Papilionoideae</taxon>
        <taxon>50 kb inversion clade</taxon>
        <taxon>NPAAA clade</taxon>
        <taxon>indigoferoid/millettioid clade</taxon>
        <taxon>Phaseoleae</taxon>
        <taxon>Canavalia</taxon>
    </lineage>
</organism>
<gene>
    <name evidence="2" type="ORF">VNO77_27413</name>
</gene>
<keyword evidence="3" id="KW-1185">Reference proteome</keyword>
<reference evidence="2 3" key="1">
    <citation type="submission" date="2024-01" db="EMBL/GenBank/DDBJ databases">
        <title>The genomes of 5 underutilized Papilionoideae crops provide insights into root nodulation and disease resistanc.</title>
        <authorList>
            <person name="Jiang F."/>
        </authorList>
    </citation>
    <scope>NUCLEOTIDE SEQUENCE [LARGE SCALE GENOMIC DNA]</scope>
    <source>
        <strain evidence="2">LVBAO_FW01</strain>
        <tissue evidence="2">Leaves</tissue>
    </source>
</reference>
<evidence type="ECO:0000313" key="2">
    <source>
        <dbReference type="EMBL" id="KAK7323911.1"/>
    </source>
</evidence>
<keyword evidence="1" id="KW-1133">Transmembrane helix</keyword>